<name>A0A9Q7K0M8_9ENTR</name>
<evidence type="ECO:0000313" key="1">
    <source>
        <dbReference type="EMBL" id="RTQ21366.1"/>
    </source>
</evidence>
<organism evidence="1 2">
    <name type="scientific">Enterobacter mori</name>
    <dbReference type="NCBI Taxonomy" id="539813"/>
    <lineage>
        <taxon>Bacteria</taxon>
        <taxon>Pseudomonadati</taxon>
        <taxon>Pseudomonadota</taxon>
        <taxon>Gammaproteobacteria</taxon>
        <taxon>Enterobacterales</taxon>
        <taxon>Enterobacteriaceae</taxon>
        <taxon>Enterobacter</taxon>
    </lineage>
</organism>
<gene>
    <name evidence="1" type="ORF">EKN29_20680</name>
</gene>
<dbReference type="InterPro" id="IPR051220">
    <property type="entry name" value="TFA_Chaperone"/>
</dbReference>
<dbReference type="Proteomes" id="UP000282263">
    <property type="component" value="Unassembled WGS sequence"/>
</dbReference>
<evidence type="ECO:0000313" key="2">
    <source>
        <dbReference type="Proteomes" id="UP000282263"/>
    </source>
</evidence>
<dbReference type="PANTHER" id="PTHR34413:SF1">
    <property type="entry name" value="CYTOPLASMIC PROTEIN"/>
    <property type="match status" value="1"/>
</dbReference>
<reference evidence="1 2" key="1">
    <citation type="submission" date="2018-12" db="EMBL/GenBank/DDBJ databases">
        <title>The Batch Genome Submission of Enterobacter spp. strains.</title>
        <authorList>
            <person name="Wei L."/>
            <person name="Wu W."/>
            <person name="Lin J."/>
            <person name="Zhang X."/>
            <person name="Feng Y."/>
            <person name="Zong Z."/>
        </authorList>
    </citation>
    <scope>NUCLEOTIDE SEQUENCE [LARGE SCALE GENOMIC DNA]</scope>
    <source>
        <strain evidence="1 2">SCEM020047</strain>
    </source>
</reference>
<dbReference type="EMBL" id="RXPP01000028">
    <property type="protein sequence ID" value="RTQ21366.1"/>
    <property type="molecule type" value="Genomic_DNA"/>
</dbReference>
<dbReference type="AlphaFoldDB" id="A0A9Q7K0M8"/>
<dbReference type="RefSeq" id="WP_126817336.1">
    <property type="nucleotide sequence ID" value="NZ_JAJHUL010000005.1"/>
</dbReference>
<dbReference type="Pfam" id="PF02413">
    <property type="entry name" value="Caudo_TAP"/>
    <property type="match status" value="1"/>
</dbReference>
<proteinExistence type="predicted"/>
<comment type="caution">
    <text evidence="1">The sequence shown here is derived from an EMBL/GenBank/DDBJ whole genome shotgun (WGS) entry which is preliminary data.</text>
</comment>
<dbReference type="PANTHER" id="PTHR34413">
    <property type="entry name" value="PROPHAGE TAIL FIBER ASSEMBLY PROTEIN HOMOLOG TFAE-RELATED-RELATED"/>
    <property type="match status" value="1"/>
</dbReference>
<dbReference type="InterPro" id="IPR003458">
    <property type="entry name" value="Phage_T4_Gp38_tail_assem"/>
</dbReference>
<protein>
    <submittedName>
        <fullName evidence="1">Tail fiber assembly protein</fullName>
    </submittedName>
</protein>
<accession>A0A9Q7K0M8</accession>
<sequence length="138" mass="15238">MTKYFSPTALGFYVEGVNEVIPEDVVIVLDDVYQEFTSVGWPTGKVIGADASGQPEWVDAPPLTKEQEVAAADEQKQMLIDQANEYINSRQWPGKAAIGRLKGDELEQYNEWLDYLDALEAVDTSTAPDISWPDSPAA</sequence>